<dbReference type="PANTHER" id="PTHR10430:SF16">
    <property type="entry name" value="PEROXIREDOXIN-5, MITOCHONDRIAL"/>
    <property type="match status" value="1"/>
</dbReference>
<dbReference type="EC" id="1.11.1.24" evidence="3"/>
<reference evidence="9" key="2">
    <citation type="submission" date="2025-08" db="UniProtKB">
        <authorList>
            <consortium name="Ensembl"/>
        </authorList>
    </citation>
    <scope>IDENTIFICATION</scope>
</reference>
<keyword evidence="10" id="KW-1185">Reference proteome</keyword>
<dbReference type="GO" id="GO:0008379">
    <property type="term" value="F:thioredoxin peroxidase activity"/>
    <property type="evidence" value="ECO:0007669"/>
    <property type="project" value="InterPro"/>
</dbReference>
<comment type="similarity">
    <text evidence="2">Belongs to the peroxiredoxin family. Prx5 subfamily.</text>
</comment>
<dbReference type="GeneTree" id="ENSGT00390000018173"/>
<evidence type="ECO:0000256" key="5">
    <source>
        <dbReference type="ARBA" id="ARBA00022862"/>
    </source>
</evidence>
<dbReference type="GO" id="GO:0042744">
    <property type="term" value="P:hydrogen peroxide catabolic process"/>
    <property type="evidence" value="ECO:0007669"/>
    <property type="project" value="TreeGrafter"/>
</dbReference>
<evidence type="ECO:0000256" key="6">
    <source>
        <dbReference type="ARBA" id="ARBA00023002"/>
    </source>
</evidence>
<dbReference type="HOGENOM" id="CLU_072440_5_0_1"/>
<dbReference type="InterPro" id="IPR013740">
    <property type="entry name" value="Redoxin"/>
</dbReference>
<evidence type="ECO:0000256" key="1">
    <source>
        <dbReference type="ARBA" id="ARBA00003330"/>
    </source>
</evidence>
<dbReference type="SUPFAM" id="SSF52833">
    <property type="entry name" value="Thioredoxin-like"/>
    <property type="match status" value="1"/>
</dbReference>
<evidence type="ECO:0000313" key="10">
    <source>
        <dbReference type="Proteomes" id="UP000007303"/>
    </source>
</evidence>
<protein>
    <recommendedName>
        <fullName evidence="3">thioredoxin-dependent peroxiredoxin</fullName>
        <ecNumber evidence="3">1.11.1.24</ecNumber>
    </recommendedName>
</protein>
<comment type="catalytic activity">
    <reaction evidence="7">
        <text>a hydroperoxide + [thioredoxin]-dithiol = an alcohol + [thioredoxin]-disulfide + H2O</text>
        <dbReference type="Rhea" id="RHEA:62620"/>
        <dbReference type="Rhea" id="RHEA-COMP:10698"/>
        <dbReference type="Rhea" id="RHEA-COMP:10700"/>
        <dbReference type="ChEBI" id="CHEBI:15377"/>
        <dbReference type="ChEBI" id="CHEBI:29950"/>
        <dbReference type="ChEBI" id="CHEBI:30879"/>
        <dbReference type="ChEBI" id="CHEBI:35924"/>
        <dbReference type="ChEBI" id="CHEBI:50058"/>
        <dbReference type="EC" id="1.11.1.24"/>
    </reaction>
</comment>
<dbReference type="GO" id="GO:0005739">
    <property type="term" value="C:mitochondrion"/>
    <property type="evidence" value="ECO:0007669"/>
    <property type="project" value="TreeGrafter"/>
</dbReference>
<dbReference type="Proteomes" id="UP000007303">
    <property type="component" value="Unassembled WGS sequence"/>
</dbReference>
<proteinExistence type="inferred from homology"/>
<dbReference type="InParanoid" id="H3DQX1"/>
<dbReference type="Pfam" id="PF08534">
    <property type="entry name" value="Redoxin"/>
    <property type="match status" value="1"/>
</dbReference>
<evidence type="ECO:0000256" key="2">
    <source>
        <dbReference type="ARBA" id="ARBA00010505"/>
    </source>
</evidence>
<dbReference type="GO" id="GO:0045454">
    <property type="term" value="P:cell redox homeostasis"/>
    <property type="evidence" value="ECO:0007669"/>
    <property type="project" value="TreeGrafter"/>
</dbReference>
<dbReference type="InterPro" id="IPR036249">
    <property type="entry name" value="Thioredoxin-like_sf"/>
</dbReference>
<comment type="function">
    <text evidence="1">Thiol-specific peroxidase that catalyzes the reduction of hydrogen peroxide and organic hydroperoxides to water and alcohols, respectively. Plays a role in cell protection against oxidative stress by detoxifying peroxides and as sensor of hydrogen peroxide-mediated signaling events.</text>
</comment>
<dbReference type="Gene3D" id="3.40.30.10">
    <property type="entry name" value="Glutaredoxin"/>
    <property type="match status" value="1"/>
</dbReference>
<dbReference type="FunFam" id="3.40.30.10:FF:000553">
    <property type="entry name" value="Peroxiredoxin-2C"/>
    <property type="match status" value="1"/>
</dbReference>
<evidence type="ECO:0000256" key="3">
    <source>
        <dbReference type="ARBA" id="ARBA00013017"/>
    </source>
</evidence>
<feature type="domain" description="Redoxin" evidence="8">
    <location>
        <begin position="1"/>
        <end position="76"/>
    </location>
</feature>
<dbReference type="PANTHER" id="PTHR10430">
    <property type="entry name" value="PEROXIREDOXIN"/>
    <property type="match status" value="1"/>
</dbReference>
<dbReference type="Ensembl" id="ENSTNIT00000023162.1">
    <property type="protein sequence ID" value="ENSTNIP00000022920.1"/>
    <property type="gene ID" value="ENSTNIG00000019675.1"/>
</dbReference>
<reference evidence="9" key="3">
    <citation type="submission" date="2025-09" db="UniProtKB">
        <authorList>
            <consortium name="Ensembl"/>
        </authorList>
    </citation>
    <scope>IDENTIFICATION</scope>
</reference>
<reference evidence="10" key="1">
    <citation type="journal article" date="2004" name="Nature">
        <title>Genome duplication in the teleost fish Tetraodon nigroviridis reveals the early vertebrate proto-karyotype.</title>
        <authorList>
            <person name="Jaillon O."/>
            <person name="Aury J.-M."/>
            <person name="Brunet F."/>
            <person name="Petit J.-L."/>
            <person name="Stange-Thomann N."/>
            <person name="Mauceli E."/>
            <person name="Bouneau L."/>
            <person name="Fischer C."/>
            <person name="Ozouf-Costaz C."/>
            <person name="Bernot A."/>
            <person name="Nicaud S."/>
            <person name="Jaffe D."/>
            <person name="Fisher S."/>
            <person name="Lutfalla G."/>
            <person name="Dossat C."/>
            <person name="Segurens B."/>
            <person name="Dasilva C."/>
            <person name="Salanoubat M."/>
            <person name="Levy M."/>
            <person name="Boudet N."/>
            <person name="Castellano S."/>
            <person name="Anthouard V."/>
            <person name="Jubin C."/>
            <person name="Castelli V."/>
            <person name="Katinka M."/>
            <person name="Vacherie B."/>
            <person name="Biemont C."/>
            <person name="Skalli Z."/>
            <person name="Cattolico L."/>
            <person name="Poulain J."/>
            <person name="De Berardinis V."/>
            <person name="Cruaud C."/>
            <person name="Duprat S."/>
            <person name="Brottier P."/>
            <person name="Coutanceau J.-P."/>
            <person name="Gouzy J."/>
            <person name="Parra G."/>
            <person name="Lardier G."/>
            <person name="Chapple C."/>
            <person name="McKernan K.J."/>
            <person name="McEwan P."/>
            <person name="Bosak S."/>
            <person name="Kellis M."/>
            <person name="Volff J.-N."/>
            <person name="Guigo R."/>
            <person name="Zody M.C."/>
            <person name="Mesirov J."/>
            <person name="Lindblad-Toh K."/>
            <person name="Birren B."/>
            <person name="Nusbaum C."/>
            <person name="Kahn D."/>
            <person name="Robinson-Rechavi M."/>
            <person name="Laudet V."/>
            <person name="Schachter V."/>
            <person name="Quetier F."/>
            <person name="Saurin W."/>
            <person name="Scarpelli C."/>
            <person name="Wincker P."/>
            <person name="Lander E.S."/>
            <person name="Weissenbach J."/>
            <person name="Roest Crollius H."/>
        </authorList>
    </citation>
    <scope>NUCLEOTIDE SEQUENCE [LARGE SCALE GENOMIC DNA]</scope>
</reference>
<evidence type="ECO:0000259" key="8">
    <source>
        <dbReference type="Pfam" id="PF08534"/>
    </source>
</evidence>
<accession>H3DQX1</accession>
<evidence type="ECO:0000256" key="7">
    <source>
        <dbReference type="ARBA" id="ARBA00049091"/>
    </source>
</evidence>
<evidence type="ECO:0000313" key="9">
    <source>
        <dbReference type="Ensembl" id="ENSTNIP00000022920.1"/>
    </source>
</evidence>
<dbReference type="GO" id="GO:0034599">
    <property type="term" value="P:cellular response to oxidative stress"/>
    <property type="evidence" value="ECO:0007669"/>
    <property type="project" value="InterPro"/>
</dbReference>
<dbReference type="AlphaFoldDB" id="H3DQX1"/>
<dbReference type="OMA" id="MNGWAEH"/>
<sequence length="90" mass="9573">ISVNDAFVMSAWGKEHGAEGKVRMLADPTGAFTKAVDLLLDSEQIIQVLGNKRSKRYSMLVEDGVVKKINVEPDGTGLTCSLAPSILAGL</sequence>
<dbReference type="GO" id="GO:0005777">
    <property type="term" value="C:peroxisome"/>
    <property type="evidence" value="ECO:0007669"/>
    <property type="project" value="TreeGrafter"/>
</dbReference>
<organism evidence="9 10">
    <name type="scientific">Tetraodon nigroviridis</name>
    <name type="common">Spotted green pufferfish</name>
    <name type="synonym">Chelonodon nigroviridis</name>
    <dbReference type="NCBI Taxonomy" id="99883"/>
    <lineage>
        <taxon>Eukaryota</taxon>
        <taxon>Metazoa</taxon>
        <taxon>Chordata</taxon>
        <taxon>Craniata</taxon>
        <taxon>Vertebrata</taxon>
        <taxon>Euteleostomi</taxon>
        <taxon>Actinopterygii</taxon>
        <taxon>Neopterygii</taxon>
        <taxon>Teleostei</taxon>
        <taxon>Neoteleostei</taxon>
        <taxon>Acanthomorphata</taxon>
        <taxon>Eupercaria</taxon>
        <taxon>Tetraodontiformes</taxon>
        <taxon>Tetradontoidea</taxon>
        <taxon>Tetraodontidae</taxon>
        <taxon>Tetraodon</taxon>
    </lineage>
</organism>
<dbReference type="InterPro" id="IPR037944">
    <property type="entry name" value="PRX5-like"/>
</dbReference>
<keyword evidence="5" id="KW-0049">Antioxidant</keyword>
<dbReference type="STRING" id="99883.ENSTNIP00000022920"/>
<evidence type="ECO:0000256" key="4">
    <source>
        <dbReference type="ARBA" id="ARBA00022559"/>
    </source>
</evidence>
<keyword evidence="4" id="KW-0575">Peroxidase</keyword>
<keyword evidence="6" id="KW-0560">Oxidoreductase</keyword>
<name>H3DQX1_TETNG</name>